<organism evidence="1 2">
    <name type="scientific">Parafrankia irregularis</name>
    <dbReference type="NCBI Taxonomy" id="795642"/>
    <lineage>
        <taxon>Bacteria</taxon>
        <taxon>Bacillati</taxon>
        <taxon>Actinomycetota</taxon>
        <taxon>Actinomycetes</taxon>
        <taxon>Frankiales</taxon>
        <taxon>Frankiaceae</taxon>
        <taxon>Parafrankia</taxon>
    </lineage>
</organism>
<dbReference type="Gene3D" id="1.20.910.10">
    <property type="entry name" value="Heme oxygenase-like"/>
    <property type="match status" value="1"/>
</dbReference>
<name>A0A0S4QYW7_9ACTN</name>
<dbReference type="InterPro" id="IPR016084">
    <property type="entry name" value="Haem_Oase-like_multi-hlx"/>
</dbReference>
<accession>A0A0S4QYW7</accession>
<gene>
    <name evidence="1" type="ORF">Ga0074812_13368</name>
</gene>
<proteinExistence type="predicted"/>
<evidence type="ECO:0000313" key="2">
    <source>
        <dbReference type="Proteomes" id="UP000198802"/>
    </source>
</evidence>
<dbReference type="EMBL" id="FAOZ01000033">
    <property type="protein sequence ID" value="CUU59944.1"/>
    <property type="molecule type" value="Genomic_DNA"/>
</dbReference>
<protein>
    <submittedName>
        <fullName evidence="1">Uncharacterized protein</fullName>
    </submittedName>
</protein>
<keyword evidence="2" id="KW-1185">Reference proteome</keyword>
<sequence>MQDAPTAREAESMTVMHATAVSTLREEIEKMGGSVFRHEALRNAFCERWTTRSLPAEEVSVFAVEYLTRTIRTSEMVALSVVNTVDRAARTECVKNLVSEYGGGDPEKGGLEFRAHANAVPAARAR</sequence>
<evidence type="ECO:0000313" key="1">
    <source>
        <dbReference type="EMBL" id="CUU59944.1"/>
    </source>
</evidence>
<dbReference type="AlphaFoldDB" id="A0A0S4QYW7"/>
<dbReference type="Proteomes" id="UP000198802">
    <property type="component" value="Unassembled WGS sequence"/>
</dbReference>
<reference evidence="2" key="1">
    <citation type="submission" date="2015-11" db="EMBL/GenBank/DDBJ databases">
        <authorList>
            <person name="Varghese N."/>
        </authorList>
    </citation>
    <scope>NUCLEOTIDE SEQUENCE [LARGE SCALE GENOMIC DNA]</scope>
    <source>
        <strain evidence="2">DSM 45899</strain>
    </source>
</reference>